<proteinExistence type="predicted"/>
<accession>A0ABU5RVM1</accession>
<feature type="transmembrane region" description="Helical" evidence="1">
    <location>
        <begin position="45"/>
        <end position="67"/>
    </location>
</feature>
<evidence type="ECO:0000313" key="2">
    <source>
        <dbReference type="EMBL" id="MEA5391825.1"/>
    </source>
</evidence>
<protein>
    <submittedName>
        <fullName evidence="2">Uncharacterized protein</fullName>
    </submittedName>
</protein>
<comment type="caution">
    <text evidence="2">The sequence shown here is derived from an EMBL/GenBank/DDBJ whole genome shotgun (WGS) entry which is preliminary data.</text>
</comment>
<dbReference type="EMBL" id="JAYGHX010000006">
    <property type="protein sequence ID" value="MEA5391825.1"/>
    <property type="molecule type" value="Genomic_DNA"/>
</dbReference>
<keyword evidence="3" id="KW-1185">Reference proteome</keyword>
<name>A0ABU5RVM1_9CYAN</name>
<gene>
    <name evidence="2" type="ORF">VB738_11215</name>
</gene>
<dbReference type="Proteomes" id="UP001304461">
    <property type="component" value="Unassembled WGS sequence"/>
</dbReference>
<reference evidence="2 3" key="1">
    <citation type="submission" date="2023-12" db="EMBL/GenBank/DDBJ databases">
        <title>Baltic Sea Cyanobacteria.</title>
        <authorList>
            <person name="Delbaje E."/>
            <person name="Fewer D.P."/>
            <person name="Shishido T.K."/>
        </authorList>
    </citation>
    <scope>NUCLEOTIDE SEQUENCE [LARGE SCALE GENOMIC DNA]</scope>
    <source>
        <strain evidence="2 3">UHCC 0139</strain>
    </source>
</reference>
<keyword evidence="1" id="KW-0812">Transmembrane</keyword>
<keyword evidence="1" id="KW-1133">Transmembrane helix</keyword>
<keyword evidence="1" id="KW-0472">Membrane</keyword>
<feature type="transmembrane region" description="Helical" evidence="1">
    <location>
        <begin position="20"/>
        <end position="39"/>
    </location>
</feature>
<evidence type="ECO:0000256" key="1">
    <source>
        <dbReference type="SAM" id="Phobius"/>
    </source>
</evidence>
<dbReference type="RefSeq" id="WP_323305810.1">
    <property type="nucleotide sequence ID" value="NZ_JAYGHX010000006.1"/>
</dbReference>
<organism evidence="2 3">
    <name type="scientific">Cyanobium gracile UHCC 0139</name>
    <dbReference type="NCBI Taxonomy" id="3110308"/>
    <lineage>
        <taxon>Bacteria</taxon>
        <taxon>Bacillati</taxon>
        <taxon>Cyanobacteriota</taxon>
        <taxon>Cyanophyceae</taxon>
        <taxon>Synechococcales</taxon>
        <taxon>Prochlorococcaceae</taxon>
        <taxon>Cyanobium</taxon>
    </lineage>
</organism>
<evidence type="ECO:0000313" key="3">
    <source>
        <dbReference type="Proteomes" id="UP001304461"/>
    </source>
</evidence>
<sequence length="73" mass="7808">MAGFLKLSLAMGIGRLHRGIILWAGLLFFVMASVAVIWLENSWVIRSMGVLASGTLASATWLSVLAGKPFTMA</sequence>